<protein>
    <submittedName>
        <fullName evidence="2">Amino acid transporter</fullName>
    </submittedName>
</protein>
<evidence type="ECO:0000256" key="1">
    <source>
        <dbReference type="SAM" id="Phobius"/>
    </source>
</evidence>
<feature type="transmembrane region" description="Helical" evidence="1">
    <location>
        <begin position="39"/>
        <end position="63"/>
    </location>
</feature>
<name>A0ABS4JGG4_9BACL</name>
<organism evidence="2 3">
    <name type="scientific">Paenibacillus shirakamiensis</name>
    <dbReference type="NCBI Taxonomy" id="1265935"/>
    <lineage>
        <taxon>Bacteria</taxon>
        <taxon>Bacillati</taxon>
        <taxon>Bacillota</taxon>
        <taxon>Bacilli</taxon>
        <taxon>Bacillales</taxon>
        <taxon>Paenibacillaceae</taxon>
        <taxon>Paenibacillus</taxon>
    </lineage>
</organism>
<evidence type="ECO:0000313" key="2">
    <source>
        <dbReference type="EMBL" id="MBP2000140.1"/>
    </source>
</evidence>
<dbReference type="Proteomes" id="UP001519288">
    <property type="component" value="Unassembled WGS sequence"/>
</dbReference>
<evidence type="ECO:0000313" key="3">
    <source>
        <dbReference type="Proteomes" id="UP001519288"/>
    </source>
</evidence>
<keyword evidence="1" id="KW-0812">Transmembrane</keyword>
<dbReference type="EMBL" id="JAGGLD010000001">
    <property type="protein sequence ID" value="MBP2000140.1"/>
    <property type="molecule type" value="Genomic_DNA"/>
</dbReference>
<proteinExistence type="predicted"/>
<comment type="caution">
    <text evidence="2">The sequence shown here is derived from an EMBL/GenBank/DDBJ whole genome shotgun (WGS) entry which is preliminary data.</text>
</comment>
<keyword evidence="3" id="KW-1185">Reference proteome</keyword>
<accession>A0ABS4JGG4</accession>
<gene>
    <name evidence="2" type="ORF">J2Z69_001159</name>
</gene>
<keyword evidence="1" id="KW-0472">Membrane</keyword>
<feature type="transmembrane region" description="Helical" evidence="1">
    <location>
        <begin position="12"/>
        <end position="33"/>
    </location>
</feature>
<sequence>MLKKHYSSKIMWGLLVMYVVLFIILDVFYNYFIDAMHSSLSAISIPAIILPYIFLLLLIFWLVKSKQVLPNPRNHKVLFAFGLGGLVMSAVLFTKLSMNEQASHFSQNRWIHDLESRVYMVDDLVANYNLKGMTKQQVTQLLGKQTEPAYFAQDDNVVYRLGMERGFFSIDNERLVLSLDAHNKVADLQILRD</sequence>
<keyword evidence="1" id="KW-1133">Transmembrane helix</keyword>
<dbReference type="RefSeq" id="WP_209859913.1">
    <property type="nucleotide sequence ID" value="NZ_JAGGLD010000001.1"/>
</dbReference>
<feature type="transmembrane region" description="Helical" evidence="1">
    <location>
        <begin position="75"/>
        <end position="93"/>
    </location>
</feature>
<reference evidence="2 3" key="1">
    <citation type="submission" date="2021-03" db="EMBL/GenBank/DDBJ databases">
        <title>Genomic Encyclopedia of Type Strains, Phase IV (KMG-IV): sequencing the most valuable type-strain genomes for metagenomic binning, comparative biology and taxonomic classification.</title>
        <authorList>
            <person name="Goeker M."/>
        </authorList>
    </citation>
    <scope>NUCLEOTIDE SEQUENCE [LARGE SCALE GENOMIC DNA]</scope>
    <source>
        <strain evidence="2 3">DSM 26806</strain>
    </source>
</reference>